<accession>A0A372FQ73</accession>
<dbReference type="NCBIfam" id="NF033551">
    <property type="entry name" value="transpos_IS1182"/>
    <property type="match status" value="1"/>
</dbReference>
<evidence type="ECO:0000259" key="1">
    <source>
        <dbReference type="Pfam" id="PF05598"/>
    </source>
</evidence>
<evidence type="ECO:0000313" key="3">
    <source>
        <dbReference type="EMBL" id="RFS39004.1"/>
    </source>
</evidence>
<dbReference type="InterPro" id="IPR008490">
    <property type="entry name" value="Transposase_InsH_N"/>
</dbReference>
<name>A0A372FQ73_9ACTN</name>
<dbReference type="RefSeq" id="WP_117231404.1">
    <property type="nucleotide sequence ID" value="NZ_QVFU01000138.1"/>
</dbReference>
<comment type="caution">
    <text evidence="3">The sequence shown here is derived from an EMBL/GenBank/DDBJ whole genome shotgun (WGS) entry which is preliminary data.</text>
</comment>
<organism evidence="3 4">
    <name type="scientific">Micromonospora craniellae</name>
    <dbReference type="NCBI Taxonomy" id="2294034"/>
    <lineage>
        <taxon>Bacteria</taxon>
        <taxon>Bacillati</taxon>
        <taxon>Actinomycetota</taxon>
        <taxon>Actinomycetes</taxon>
        <taxon>Micromonosporales</taxon>
        <taxon>Micromonosporaceae</taxon>
        <taxon>Micromonospora</taxon>
    </lineage>
</organism>
<dbReference type="Proteomes" id="UP000262621">
    <property type="component" value="Unassembled WGS sequence"/>
</dbReference>
<dbReference type="InterPro" id="IPR025668">
    <property type="entry name" value="Tnp_DDE_dom"/>
</dbReference>
<gene>
    <name evidence="3" type="ORF">D0Q02_30995</name>
</gene>
<evidence type="ECO:0000313" key="4">
    <source>
        <dbReference type="Proteomes" id="UP000262621"/>
    </source>
</evidence>
<feature type="non-terminal residue" evidence="3">
    <location>
        <position position="1"/>
    </location>
</feature>
<keyword evidence="4" id="KW-1185">Reference proteome</keyword>
<dbReference type="Pfam" id="PF05598">
    <property type="entry name" value="DUF772"/>
    <property type="match status" value="1"/>
</dbReference>
<protein>
    <submittedName>
        <fullName evidence="3">IS1182 family transposase</fullName>
    </submittedName>
</protein>
<dbReference type="PANTHER" id="PTHR35604">
    <property type="entry name" value="TRANSPOSASE INSH FOR INSERTION SEQUENCE ELEMENT IS5A-RELATED"/>
    <property type="match status" value="1"/>
</dbReference>
<dbReference type="InterPro" id="IPR047629">
    <property type="entry name" value="IS1182_transpos"/>
</dbReference>
<feature type="domain" description="Transposase InsH N-terminal" evidence="1">
    <location>
        <begin position="5"/>
        <end position="66"/>
    </location>
</feature>
<evidence type="ECO:0000259" key="2">
    <source>
        <dbReference type="Pfam" id="PF13751"/>
    </source>
</evidence>
<dbReference type="EMBL" id="QVFU01000138">
    <property type="protein sequence ID" value="RFS39004.1"/>
    <property type="molecule type" value="Genomic_DNA"/>
</dbReference>
<reference evidence="3 4" key="1">
    <citation type="submission" date="2018-08" db="EMBL/GenBank/DDBJ databases">
        <title>Verrucosispora craniellae sp. nov., isolated from a marine sponge in the South China Sea.</title>
        <authorList>
            <person name="Li L."/>
            <person name="Lin H.W."/>
        </authorList>
    </citation>
    <scope>NUCLEOTIDE SEQUENCE [LARGE SCALE GENOMIC DNA]</scope>
    <source>
        <strain evidence="3 4">LHW63014</strain>
    </source>
</reference>
<dbReference type="Pfam" id="PF13751">
    <property type="entry name" value="DDE_Tnp_1_6"/>
    <property type="match status" value="1"/>
</dbReference>
<dbReference type="PANTHER" id="PTHR35604:SF2">
    <property type="entry name" value="TRANSPOSASE INSH FOR INSERTION SEQUENCE ELEMENT IS5A-RELATED"/>
    <property type="match status" value="1"/>
</dbReference>
<dbReference type="AlphaFoldDB" id="A0A372FQ73"/>
<sequence length="524" mass="57344">AFGVRGAPAESPGALALVTALQYTENLTDRQAAQMLARAIDWKYALGLELTDPGFDASVLSKFRTRLVEHGLEEQVFTRMLAVLTGKGLIAAGGRQRTDSTHVISAVRDLNRLELAGESVRACLEALSVAAPGWLPTVIDVGEWAYRYGPRIDSWRLPASQAKRDRLTQVYGADAVALLRAVFAAEAPVWLAELPAVQTLRTVLVQNYLITTDGRGREVIRRREADTDGLPPARARITSPYDLDTRWAAKGDDLFWNGYKVHLSETCDTDAVTNTTAPGGHRPAPNLIVNVATTAATVPDVKTTTAIHQQLHSHNLLPAEHYLDSGYPSAETITTAQAFGVTLVTPALLDQSAQARAGTGYDKTAFTIDFDTRQVTCPQGHTSSSWSPATQRGAEVIVVGFTRTTCRPCPARALCTTAKRGSRMLTFYPRDLHHALSTARTQQTSQDWADKYKLRAGVEATINQTLDITGIRHARYRGLAKTRLQHVFSAIALNLARLHTWWTEHPLPTARISHLQRLDHALAA</sequence>
<proteinExistence type="predicted"/>
<dbReference type="OrthoDB" id="4334464at2"/>
<feature type="domain" description="Transposase DDE" evidence="2">
    <location>
        <begin position="376"/>
        <end position="499"/>
    </location>
</feature>